<comment type="caution">
    <text evidence="3">The sequence shown here is derived from an EMBL/GenBank/DDBJ whole genome shotgun (WGS) entry which is preliminary data.</text>
</comment>
<evidence type="ECO:0000259" key="2">
    <source>
        <dbReference type="Pfam" id="PF01883"/>
    </source>
</evidence>
<feature type="region of interest" description="Disordered" evidence="1">
    <location>
        <begin position="60"/>
        <end position="91"/>
    </location>
</feature>
<dbReference type="SUPFAM" id="SSF89360">
    <property type="entry name" value="HesB-like domain"/>
    <property type="match status" value="1"/>
</dbReference>
<dbReference type="SUPFAM" id="SSF117916">
    <property type="entry name" value="Fe-S cluster assembly (FSCA) domain-like"/>
    <property type="match status" value="1"/>
</dbReference>
<reference evidence="3" key="2">
    <citation type="journal article" date="2014" name="ISME J.">
        <title>Microbial stratification in low pH oxic and suboxic macroscopic growths along an acid mine drainage.</title>
        <authorList>
            <person name="Mendez-Garcia C."/>
            <person name="Mesa V."/>
            <person name="Sprenger R.R."/>
            <person name="Richter M."/>
            <person name="Diez M.S."/>
            <person name="Solano J."/>
            <person name="Bargiela R."/>
            <person name="Golyshina O.V."/>
            <person name="Manteca A."/>
            <person name="Ramos J.L."/>
            <person name="Gallego J.R."/>
            <person name="Llorente I."/>
            <person name="Martins Dos Santos V.A."/>
            <person name="Jensen O.N."/>
            <person name="Pelaez A.I."/>
            <person name="Sanchez J."/>
            <person name="Ferrer M."/>
        </authorList>
    </citation>
    <scope>NUCLEOTIDE SEQUENCE</scope>
</reference>
<dbReference type="PANTHER" id="PTHR42831:SF1">
    <property type="entry name" value="FE-S PROTEIN MATURATION AUXILIARY FACTOR YITW"/>
    <property type="match status" value="1"/>
</dbReference>
<accession>T0ZA63</accession>
<protein>
    <submittedName>
        <fullName evidence="3">Protein containing DUF59</fullName>
    </submittedName>
</protein>
<evidence type="ECO:0000313" key="3">
    <source>
        <dbReference type="EMBL" id="EQD40967.1"/>
    </source>
</evidence>
<reference evidence="3" key="1">
    <citation type="submission" date="2013-08" db="EMBL/GenBank/DDBJ databases">
        <authorList>
            <person name="Mendez C."/>
            <person name="Richter M."/>
            <person name="Ferrer M."/>
            <person name="Sanchez J."/>
        </authorList>
    </citation>
    <scope>NUCLEOTIDE SEQUENCE</scope>
</reference>
<evidence type="ECO:0000256" key="1">
    <source>
        <dbReference type="SAM" id="MobiDB-lite"/>
    </source>
</evidence>
<organism evidence="3">
    <name type="scientific">mine drainage metagenome</name>
    <dbReference type="NCBI Taxonomy" id="410659"/>
    <lineage>
        <taxon>unclassified sequences</taxon>
        <taxon>metagenomes</taxon>
        <taxon>ecological metagenomes</taxon>
    </lineage>
</organism>
<proteinExistence type="predicted"/>
<dbReference type="Gene3D" id="3.30.300.130">
    <property type="entry name" value="Fe-S cluster assembly (FSCA)"/>
    <property type="match status" value="1"/>
</dbReference>
<dbReference type="InterPro" id="IPR035903">
    <property type="entry name" value="HesB-like_dom_sf"/>
</dbReference>
<dbReference type="EMBL" id="AUZY01009777">
    <property type="protein sequence ID" value="EQD40967.1"/>
    <property type="molecule type" value="Genomic_DNA"/>
</dbReference>
<dbReference type="Pfam" id="PF01883">
    <property type="entry name" value="FeS_assembly_P"/>
    <property type="match status" value="1"/>
</dbReference>
<name>T0ZA63_9ZZZZ</name>
<dbReference type="InterPro" id="IPR052339">
    <property type="entry name" value="Fe-S_Maturation_MIP18"/>
</dbReference>
<feature type="domain" description="MIP18 family-like" evidence="2">
    <location>
        <begin position="97"/>
        <end position="170"/>
    </location>
</feature>
<dbReference type="Gene3D" id="2.60.300.12">
    <property type="entry name" value="HesB-like domain"/>
    <property type="match status" value="1"/>
</dbReference>
<sequence>MHPTVQMYLSRPRSGDETLDFGAARLVVDTASRVYLDGATVDFHEGSPQQSFSIVGPHFSTHPPVSSTSDRTVEGPDSTPAAVDSAGVHRTENERERQLREALRRVYDPEIPVNILDLGLIYDIEWPEDGKVGVRMTMTSPGCPVAGMLQDEVKAVAERIPGIREAVVTVVWDPPWGPEKMSPAAKRQFGYA</sequence>
<dbReference type="InterPro" id="IPR034904">
    <property type="entry name" value="FSCA_dom_sf"/>
</dbReference>
<dbReference type="AlphaFoldDB" id="T0ZA63"/>
<dbReference type="InterPro" id="IPR002744">
    <property type="entry name" value="MIP18-like"/>
</dbReference>
<dbReference type="PANTHER" id="PTHR42831">
    <property type="entry name" value="FE-S PROTEIN MATURATION AUXILIARY FACTOR YITW"/>
    <property type="match status" value="1"/>
</dbReference>
<gene>
    <name evidence="3" type="ORF">B1B_14724</name>
</gene>